<comment type="similarity">
    <text evidence="6">Belongs to the mitochondrion-specific ribosomal protein mL45 family.</text>
</comment>
<organism evidence="11 13">
    <name type="scientific">Puccinia graminis f. sp. tritici</name>
    <dbReference type="NCBI Taxonomy" id="56615"/>
    <lineage>
        <taxon>Eukaryota</taxon>
        <taxon>Fungi</taxon>
        <taxon>Dikarya</taxon>
        <taxon>Basidiomycota</taxon>
        <taxon>Pucciniomycotina</taxon>
        <taxon>Pucciniomycetes</taxon>
        <taxon>Pucciniales</taxon>
        <taxon>Pucciniaceae</taxon>
        <taxon>Puccinia</taxon>
    </lineage>
</organism>
<evidence type="ECO:0000256" key="6">
    <source>
        <dbReference type="ARBA" id="ARBA00038073"/>
    </source>
</evidence>
<proteinExistence type="inferred from homology"/>
<protein>
    <recommendedName>
        <fullName evidence="7">Large ribosomal subunit protein mL45</fullName>
    </recommendedName>
    <alternativeName>
        <fullName evidence="8">39S ribosomal protein L45, mitochondrial</fullName>
    </alternativeName>
</protein>
<dbReference type="InterPro" id="IPR007379">
    <property type="entry name" value="Tim44-like_dom"/>
</dbReference>
<dbReference type="Proteomes" id="UP000325313">
    <property type="component" value="Unassembled WGS sequence"/>
</dbReference>
<dbReference type="OMA" id="FANHIPP"/>
<dbReference type="AlphaFoldDB" id="A0A5B0Q6N3"/>
<keyword evidence="3" id="KW-0689">Ribosomal protein</keyword>
<evidence type="ECO:0000313" key="10">
    <source>
        <dbReference type="EMBL" id="KAA1094565.1"/>
    </source>
</evidence>
<reference evidence="13 14" key="1">
    <citation type="submission" date="2019-05" db="EMBL/GenBank/DDBJ databases">
        <title>Emergence of the Ug99 lineage of the wheat stem rust pathogen through somatic hybridization.</title>
        <authorList>
            <person name="Li F."/>
            <person name="Upadhyaya N.M."/>
            <person name="Sperschneider J."/>
            <person name="Matny O."/>
            <person name="Nguyen-Phuc H."/>
            <person name="Mago R."/>
            <person name="Raley C."/>
            <person name="Miller M.E."/>
            <person name="Silverstein K.A.T."/>
            <person name="Henningsen E."/>
            <person name="Hirsch C.D."/>
            <person name="Visser B."/>
            <person name="Pretorius Z.A."/>
            <person name="Steffenson B.J."/>
            <person name="Schwessinger B."/>
            <person name="Dodds P.N."/>
            <person name="Figueroa M."/>
        </authorList>
    </citation>
    <scope>NUCLEOTIDE SEQUENCE [LARGE SCALE GENOMIC DNA]</scope>
    <source>
        <strain evidence="11">21-0</strain>
        <strain evidence="12 14">Ug99</strain>
    </source>
</reference>
<dbReference type="OrthoDB" id="19619at2759"/>
<evidence type="ECO:0000313" key="14">
    <source>
        <dbReference type="Proteomes" id="UP000325313"/>
    </source>
</evidence>
<dbReference type="SUPFAM" id="SSF54427">
    <property type="entry name" value="NTF2-like"/>
    <property type="match status" value="1"/>
</dbReference>
<evidence type="ECO:0000256" key="5">
    <source>
        <dbReference type="ARBA" id="ARBA00023274"/>
    </source>
</evidence>
<comment type="caution">
    <text evidence="11">The sequence shown here is derived from an EMBL/GenBank/DDBJ whole genome shotgun (WGS) entry which is preliminary data.</text>
</comment>
<dbReference type="GO" id="GO:0005840">
    <property type="term" value="C:ribosome"/>
    <property type="evidence" value="ECO:0007669"/>
    <property type="project" value="UniProtKB-KW"/>
</dbReference>
<evidence type="ECO:0000259" key="9">
    <source>
        <dbReference type="Pfam" id="PF04280"/>
    </source>
</evidence>
<dbReference type="GO" id="GO:0005739">
    <property type="term" value="C:mitochondrion"/>
    <property type="evidence" value="ECO:0007669"/>
    <property type="project" value="UniProtKB-SubCell"/>
</dbReference>
<evidence type="ECO:0000256" key="2">
    <source>
        <dbReference type="ARBA" id="ARBA00022946"/>
    </source>
</evidence>
<dbReference type="InterPro" id="IPR032710">
    <property type="entry name" value="NTF2-like_dom_sf"/>
</dbReference>
<evidence type="ECO:0000256" key="3">
    <source>
        <dbReference type="ARBA" id="ARBA00022980"/>
    </source>
</evidence>
<accession>A0A5B0Q6N3</accession>
<dbReference type="GO" id="GO:1990904">
    <property type="term" value="C:ribonucleoprotein complex"/>
    <property type="evidence" value="ECO:0007669"/>
    <property type="project" value="UniProtKB-KW"/>
</dbReference>
<dbReference type="PANTHER" id="PTHR28554">
    <property type="entry name" value="39S RIBOSOMAL PROTEIN L45, MITOCHONDRIAL"/>
    <property type="match status" value="1"/>
</dbReference>
<evidence type="ECO:0000256" key="1">
    <source>
        <dbReference type="ARBA" id="ARBA00004173"/>
    </source>
</evidence>
<evidence type="ECO:0000256" key="7">
    <source>
        <dbReference type="ARBA" id="ARBA00039448"/>
    </source>
</evidence>
<evidence type="ECO:0000313" key="12">
    <source>
        <dbReference type="EMBL" id="KAA1129020.1"/>
    </source>
</evidence>
<feature type="domain" description="Tim44-like" evidence="9">
    <location>
        <begin position="234"/>
        <end position="305"/>
    </location>
</feature>
<evidence type="ECO:0000256" key="4">
    <source>
        <dbReference type="ARBA" id="ARBA00023128"/>
    </source>
</evidence>
<evidence type="ECO:0000256" key="8">
    <source>
        <dbReference type="ARBA" id="ARBA00043031"/>
    </source>
</evidence>
<sequence>MRQVLSRLIGIQLRANLDRTGSTIRDHRLYYSALASSVSPPRSSAPITNIEFDEEIERELARLPAKRAQEARRRLRNERRAEINGQSMGRKDSVIIPYIPPYEGPDPNSSRGLWTHLKVGWQKNRLKEAWGQWLGQRQSKQNVDSVLSPGNPSWMKDFADEAYGTIILAHQTVTSGSFEDPQVKKFLHPSMVEFLQEKRERLLRSYSPSHLITWTKHSPAPEAGKKGKQAQPEKELEIVAMRAAPFDQGGTVVQIAVRFKSLQSLEIRDERGLLVFGSHSKPQPIMEYFVFQKRMGQTDQSFRLLQQVDEDTKPDCLPV</sequence>
<dbReference type="PANTHER" id="PTHR28554:SF1">
    <property type="entry name" value="LARGE RIBOSOMAL SUBUNIT PROTEIN ML45"/>
    <property type="match status" value="1"/>
</dbReference>
<dbReference type="Gene3D" id="3.10.450.240">
    <property type="match status" value="1"/>
</dbReference>
<dbReference type="EMBL" id="VDEP01000138">
    <property type="protein sequence ID" value="KAA1129020.1"/>
    <property type="molecule type" value="Genomic_DNA"/>
</dbReference>
<gene>
    <name evidence="10" type="ORF">PGT21_025070</name>
    <name evidence="11" type="ORF">PGT21_026278</name>
    <name evidence="12" type="ORF">PGTUg99_023771</name>
</gene>
<dbReference type="InterPro" id="IPR051975">
    <property type="entry name" value="mtLSU_mL45"/>
</dbReference>
<evidence type="ECO:0000313" key="11">
    <source>
        <dbReference type="EMBL" id="KAA1108815.1"/>
    </source>
</evidence>
<keyword evidence="4" id="KW-0496">Mitochondrion</keyword>
<dbReference type="EMBL" id="VSWC01000028">
    <property type="protein sequence ID" value="KAA1108815.1"/>
    <property type="molecule type" value="Genomic_DNA"/>
</dbReference>
<comment type="subcellular location">
    <subcellularLocation>
        <location evidence="1">Mitochondrion</location>
    </subcellularLocation>
</comment>
<name>A0A5B0Q6N3_PUCGR</name>
<evidence type="ECO:0000313" key="13">
    <source>
        <dbReference type="Proteomes" id="UP000324748"/>
    </source>
</evidence>
<dbReference type="Proteomes" id="UP000324748">
    <property type="component" value="Unassembled WGS sequence"/>
</dbReference>
<keyword evidence="13" id="KW-1185">Reference proteome</keyword>
<keyword evidence="2" id="KW-0809">Transit peptide</keyword>
<dbReference type="Pfam" id="PF04280">
    <property type="entry name" value="Tim44"/>
    <property type="match status" value="1"/>
</dbReference>
<dbReference type="EMBL" id="VSWC01000079">
    <property type="protein sequence ID" value="KAA1094565.1"/>
    <property type="molecule type" value="Genomic_DNA"/>
</dbReference>
<keyword evidence="5" id="KW-0687">Ribonucleoprotein</keyword>